<feature type="transmembrane region" description="Helical" evidence="2">
    <location>
        <begin position="515"/>
        <end position="536"/>
    </location>
</feature>
<dbReference type="PANTHER" id="PTHR40465">
    <property type="entry name" value="CHROMOSOME 1, WHOLE GENOME SHOTGUN SEQUENCE"/>
    <property type="match status" value="1"/>
</dbReference>
<feature type="transmembrane region" description="Helical" evidence="2">
    <location>
        <begin position="158"/>
        <end position="180"/>
    </location>
</feature>
<feature type="transmembrane region" description="Helical" evidence="2">
    <location>
        <begin position="119"/>
        <end position="143"/>
    </location>
</feature>
<evidence type="ECO:0000313" key="4">
    <source>
        <dbReference type="EMBL" id="KTB46537.1"/>
    </source>
</evidence>
<keyword evidence="2" id="KW-0472">Membrane</keyword>
<organism evidence="4 5">
    <name type="scientific">Moniliophthora roreri</name>
    <name type="common">Frosty pod rot fungus</name>
    <name type="synonym">Monilia roreri</name>
    <dbReference type="NCBI Taxonomy" id="221103"/>
    <lineage>
        <taxon>Eukaryota</taxon>
        <taxon>Fungi</taxon>
        <taxon>Dikarya</taxon>
        <taxon>Basidiomycota</taxon>
        <taxon>Agaricomycotina</taxon>
        <taxon>Agaricomycetes</taxon>
        <taxon>Agaricomycetidae</taxon>
        <taxon>Agaricales</taxon>
        <taxon>Marasmiineae</taxon>
        <taxon>Marasmiaceae</taxon>
        <taxon>Moniliophthora</taxon>
    </lineage>
</organism>
<dbReference type="eggNOG" id="ENOG502RBTD">
    <property type="taxonomic scope" value="Eukaryota"/>
</dbReference>
<feature type="transmembrane region" description="Helical" evidence="2">
    <location>
        <begin position="438"/>
        <end position="461"/>
    </location>
</feature>
<protein>
    <recommendedName>
        <fullName evidence="3">DUF6534 domain-containing protein</fullName>
    </recommendedName>
</protein>
<feature type="transmembrane region" description="Helical" evidence="2">
    <location>
        <begin position="404"/>
        <end position="426"/>
    </location>
</feature>
<proteinExistence type="predicted"/>
<sequence>MPVIGDLDKSLGGLLAGTWVNSYFFMIELIMCYRYFARYRNDPIWLKLVVVVTLAVDLTSTINHYACVYLYTITHWGDEDYLHRQYWPIPVYLITTGVSAWIVQHFLIYRFWMLSKNWYISIVLVLTSISAMAGSIATAVIIIQHPGYEDRDTVRIPVTIWLGLSAVTDVSITAILIYTLQRMKTNFRKTKNLIKRLTTLAIQTGSPGSMVATIALIIYLNDTESNISVGVAFSLGRVYALTMLHNLNSRAYVRQMGSHTVQGAEDTTMHLTVGETFLRGLQTENLTDTRSEGIHVHRTAVVNIDEQKSVPLEHVESLPTDDHDREGIAGGDVGEFGYLFMIELIMAYTYFTHFRQDPSWLKTIVASTLLVDTTSTINHYACAYMYTVLHWGDREFLQNQSWPFPVYLVTTGASAFIVQQFLIYRFWSLSRNWFVTPLLALASLSAFGGALATAVIVVQHSTFGERGSVRVPVTIWLVFSAVADVSIAGILIYTLHRHKSPFTRTKNMIKQLTTLAIQTGAPGSVVATIALIVYLSDPDGNISVGIGFTLGRIYAITLLNNLISRARLRRASAQTLVTALGEIDISTNPGIRHTHPAGEPGSQGIHVMRTALVHIDSAKSTPIERQDDSVDEAQGSGKERSSQTDGTVV</sequence>
<gene>
    <name evidence="4" type="ORF">WG66_875</name>
</gene>
<feature type="transmembrane region" description="Helical" evidence="2">
    <location>
        <begin position="91"/>
        <end position="112"/>
    </location>
</feature>
<feature type="domain" description="DUF6534" evidence="3">
    <location>
        <begin position="480"/>
        <end position="566"/>
    </location>
</feature>
<keyword evidence="2" id="KW-0812">Transmembrane</keyword>
<feature type="transmembrane region" description="Helical" evidence="2">
    <location>
        <begin position="473"/>
        <end position="495"/>
    </location>
</feature>
<feature type="transmembrane region" description="Helical" evidence="2">
    <location>
        <begin position="542"/>
        <end position="563"/>
    </location>
</feature>
<feature type="transmembrane region" description="Helical" evidence="2">
    <location>
        <begin position="227"/>
        <end position="247"/>
    </location>
</feature>
<feature type="transmembrane region" description="Helical" evidence="2">
    <location>
        <begin position="12"/>
        <end position="36"/>
    </location>
</feature>
<evidence type="ECO:0000256" key="1">
    <source>
        <dbReference type="SAM" id="MobiDB-lite"/>
    </source>
</evidence>
<feature type="transmembrane region" description="Helical" evidence="2">
    <location>
        <begin position="333"/>
        <end position="351"/>
    </location>
</feature>
<dbReference type="EMBL" id="LATX01000318">
    <property type="protein sequence ID" value="KTB46537.1"/>
    <property type="molecule type" value="Genomic_DNA"/>
</dbReference>
<feature type="region of interest" description="Disordered" evidence="1">
    <location>
        <begin position="618"/>
        <end position="649"/>
    </location>
</feature>
<dbReference type="Proteomes" id="UP000054988">
    <property type="component" value="Unassembled WGS sequence"/>
</dbReference>
<feature type="domain" description="DUF6534" evidence="3">
    <location>
        <begin position="165"/>
        <end position="251"/>
    </location>
</feature>
<keyword evidence="2" id="KW-1133">Transmembrane helix</keyword>
<dbReference type="AlphaFoldDB" id="A0A0W0GD82"/>
<evidence type="ECO:0000256" key="2">
    <source>
        <dbReference type="SAM" id="Phobius"/>
    </source>
</evidence>
<feature type="transmembrane region" description="Helical" evidence="2">
    <location>
        <begin position="200"/>
        <end position="221"/>
    </location>
</feature>
<dbReference type="PANTHER" id="PTHR40465:SF1">
    <property type="entry name" value="DUF6534 DOMAIN-CONTAINING PROTEIN"/>
    <property type="match status" value="1"/>
</dbReference>
<dbReference type="InterPro" id="IPR045339">
    <property type="entry name" value="DUF6534"/>
</dbReference>
<evidence type="ECO:0000313" key="5">
    <source>
        <dbReference type="Proteomes" id="UP000054988"/>
    </source>
</evidence>
<evidence type="ECO:0000259" key="3">
    <source>
        <dbReference type="Pfam" id="PF20152"/>
    </source>
</evidence>
<accession>A0A0W0GD82</accession>
<feature type="transmembrane region" description="Helical" evidence="2">
    <location>
        <begin position="48"/>
        <end position="71"/>
    </location>
</feature>
<comment type="caution">
    <text evidence="4">The sequence shown here is derived from an EMBL/GenBank/DDBJ whole genome shotgun (WGS) entry which is preliminary data.</text>
</comment>
<dbReference type="Pfam" id="PF20152">
    <property type="entry name" value="DUF6534"/>
    <property type="match status" value="2"/>
</dbReference>
<reference evidence="4 5" key="1">
    <citation type="submission" date="2015-12" db="EMBL/GenBank/DDBJ databases">
        <title>Draft genome sequence of Moniliophthora roreri, the causal agent of frosty pod rot of cacao.</title>
        <authorList>
            <person name="Aime M.C."/>
            <person name="Diaz-Valderrama J.R."/>
            <person name="Kijpornyongpan T."/>
            <person name="Phillips-Mora W."/>
        </authorList>
    </citation>
    <scope>NUCLEOTIDE SEQUENCE [LARGE SCALE GENOMIC DNA]</scope>
    <source>
        <strain evidence="4 5">MCA 2952</strain>
    </source>
</reference>
<name>A0A0W0GD82_MONRR</name>